<protein>
    <submittedName>
        <fullName evidence="1">Uncharacterized protein</fullName>
    </submittedName>
</protein>
<accession>A0A1M7L8K0</accession>
<organism evidence="1 2">
    <name type="scientific">Halomonas cupida</name>
    <dbReference type="NCBI Taxonomy" id="44933"/>
    <lineage>
        <taxon>Bacteria</taxon>
        <taxon>Pseudomonadati</taxon>
        <taxon>Pseudomonadota</taxon>
        <taxon>Gammaproteobacteria</taxon>
        <taxon>Oceanospirillales</taxon>
        <taxon>Halomonadaceae</taxon>
        <taxon>Halomonas</taxon>
    </lineage>
</organism>
<name>A0A1M7L8K0_9GAMM</name>
<dbReference type="AlphaFoldDB" id="A0A1M7L8K0"/>
<gene>
    <name evidence="1" type="ORF">SAMN05660971_03732</name>
</gene>
<dbReference type="Proteomes" id="UP000184123">
    <property type="component" value="Unassembled WGS sequence"/>
</dbReference>
<dbReference type="EMBL" id="FRCA01000012">
    <property type="protein sequence ID" value="SHM74154.1"/>
    <property type="molecule type" value="Genomic_DNA"/>
</dbReference>
<evidence type="ECO:0000313" key="1">
    <source>
        <dbReference type="EMBL" id="SHM74154.1"/>
    </source>
</evidence>
<proteinExistence type="predicted"/>
<evidence type="ECO:0000313" key="2">
    <source>
        <dbReference type="Proteomes" id="UP000184123"/>
    </source>
</evidence>
<reference evidence="1 2" key="1">
    <citation type="submission" date="2016-11" db="EMBL/GenBank/DDBJ databases">
        <authorList>
            <person name="Jaros S."/>
            <person name="Januszkiewicz K."/>
            <person name="Wedrychowicz H."/>
        </authorList>
    </citation>
    <scope>NUCLEOTIDE SEQUENCE [LARGE SCALE GENOMIC DNA]</scope>
    <source>
        <strain evidence="1 2">DSM 4740</strain>
    </source>
</reference>
<sequence length="127" mass="14925">MAKLTLPIGEGGLDSLTLMGERPVRLHLNRDRPGKRTTRTYRQTRFGSLLNLWLFDQCYQEPDRANRQCYAIFNERDSLQNKSAMPWSRLRDLMAYPLPNHWRPTIVQLLLEHGGIRMRDRTSEPVC</sequence>